<dbReference type="EC" id="6.1.1.6" evidence="10"/>
<comment type="catalytic activity">
    <reaction evidence="9 10">
        <text>tRNA(Lys) + L-lysine + ATP = L-lysyl-tRNA(Lys) + AMP + diphosphate</text>
        <dbReference type="Rhea" id="RHEA:20792"/>
        <dbReference type="Rhea" id="RHEA-COMP:9696"/>
        <dbReference type="Rhea" id="RHEA-COMP:9697"/>
        <dbReference type="ChEBI" id="CHEBI:30616"/>
        <dbReference type="ChEBI" id="CHEBI:32551"/>
        <dbReference type="ChEBI" id="CHEBI:33019"/>
        <dbReference type="ChEBI" id="CHEBI:78442"/>
        <dbReference type="ChEBI" id="CHEBI:78529"/>
        <dbReference type="ChEBI" id="CHEBI:456215"/>
        <dbReference type="EC" id="6.1.1.6"/>
    </reaction>
</comment>
<dbReference type="InterPro" id="IPR014729">
    <property type="entry name" value="Rossmann-like_a/b/a_fold"/>
</dbReference>
<dbReference type="Gene3D" id="1.10.10.350">
    <property type="match status" value="1"/>
</dbReference>
<dbReference type="NCBIfam" id="TIGR00467">
    <property type="entry name" value="lysS_arch"/>
    <property type="match status" value="1"/>
</dbReference>
<dbReference type="GO" id="GO:0005737">
    <property type="term" value="C:cytoplasm"/>
    <property type="evidence" value="ECO:0007669"/>
    <property type="project" value="UniProtKB-SubCell"/>
</dbReference>
<dbReference type="InterPro" id="IPR008925">
    <property type="entry name" value="aa_tRNA-synth_I_cd-bd_sf"/>
</dbReference>
<evidence type="ECO:0000256" key="5">
    <source>
        <dbReference type="ARBA" id="ARBA00022741"/>
    </source>
</evidence>
<dbReference type="Pfam" id="PF01921">
    <property type="entry name" value="tRNA-synt_1f"/>
    <property type="match status" value="1"/>
</dbReference>
<evidence type="ECO:0000256" key="7">
    <source>
        <dbReference type="ARBA" id="ARBA00022917"/>
    </source>
</evidence>
<evidence type="ECO:0000256" key="2">
    <source>
        <dbReference type="ARBA" id="ARBA00005594"/>
    </source>
</evidence>
<dbReference type="Gene3D" id="3.40.50.620">
    <property type="entry name" value="HUPs"/>
    <property type="match status" value="2"/>
</dbReference>
<gene>
    <name evidence="10" type="primary">lysS</name>
    <name evidence="11" type="ORF">DJ019_16210</name>
</gene>
<evidence type="ECO:0000313" key="11">
    <source>
        <dbReference type="EMBL" id="RAK63276.1"/>
    </source>
</evidence>
<comment type="similarity">
    <text evidence="2 10">Belongs to the class-I aminoacyl-tRNA synthetase family.</text>
</comment>
<dbReference type="Proteomes" id="UP000249524">
    <property type="component" value="Unassembled WGS sequence"/>
</dbReference>
<sequence>MTQGPNLQGLSHQAREAKSWPFEQARLLLDRITRLRLNDAERDLAATLFAQGKFAEAVQTLPALQKPVVFQCGYGASGLPHLGTFGEATRPTIVRNAFRALTEDTIPTQLIVFSDDMDGLRKIPDNVPNKAMLEEDRDKPVTSVRDPFGEYESFGHHNNARLRAFLDSFGFEYTFMSSTETYKSGRFDEVLLRILARFDAVQAIMLPTLGEERRATYSPFLPISPKSGKVLQAPTVERNVEKGTIVFPDEDGTLTEVPVTGGHVKLQWRPDWAARWTALEVDFEASGKDLVDSVRVSNKIVKALGGEPPEAFHFELFMDENNQKISKSKGNGLTIEEWLRYGAPESLTYYMYQSPKSAKRLYFDVIPKATDEYLQQLDALVRKKAEGDNAAQLDNPAWHVHRGAPPAKGSPVSFSLLLNLVSAADASTKELLWAFIGRYIPGATPESEPLLDKLAGYAINYYEDFVKPSKTFRAPTDQERAAMEALVGKLKALPAGADAEAIQNEVFEVGKAAGFEPLRAWFSALYEVLLGQSQGPRFGSFVAIFGVDRTIELIEKALAGELVAA</sequence>
<dbReference type="InterPro" id="IPR020751">
    <property type="entry name" value="aa-tRNA-synth_I_codon-bd_sub2"/>
</dbReference>
<keyword evidence="3 10" id="KW-0963">Cytoplasm</keyword>
<dbReference type="HAMAP" id="MF_00177">
    <property type="entry name" value="Lys_tRNA_synth_class1"/>
    <property type="match status" value="1"/>
</dbReference>
<dbReference type="PANTHER" id="PTHR37940">
    <property type="entry name" value="LYSINE--TRNA LIGASE"/>
    <property type="match status" value="1"/>
</dbReference>
<comment type="caution">
    <text evidence="11">The sequence shown here is derived from an EMBL/GenBank/DDBJ whole genome shotgun (WGS) entry which is preliminary data.</text>
</comment>
<evidence type="ECO:0000256" key="4">
    <source>
        <dbReference type="ARBA" id="ARBA00022598"/>
    </source>
</evidence>
<dbReference type="SUPFAM" id="SSF52374">
    <property type="entry name" value="Nucleotidylyl transferase"/>
    <property type="match status" value="1"/>
</dbReference>
<organism evidence="11 12">
    <name type="scientific">Phenylobacterium kunshanense</name>
    <dbReference type="NCBI Taxonomy" id="1445034"/>
    <lineage>
        <taxon>Bacteria</taxon>
        <taxon>Pseudomonadati</taxon>
        <taxon>Pseudomonadota</taxon>
        <taxon>Alphaproteobacteria</taxon>
        <taxon>Caulobacterales</taxon>
        <taxon>Caulobacteraceae</taxon>
        <taxon>Phenylobacterium</taxon>
    </lineage>
</organism>
<evidence type="ECO:0000256" key="1">
    <source>
        <dbReference type="ARBA" id="ARBA00004496"/>
    </source>
</evidence>
<dbReference type="GO" id="GO:0004824">
    <property type="term" value="F:lysine-tRNA ligase activity"/>
    <property type="evidence" value="ECO:0007669"/>
    <property type="project" value="UniProtKB-UniRule"/>
</dbReference>
<evidence type="ECO:0000256" key="6">
    <source>
        <dbReference type="ARBA" id="ARBA00022840"/>
    </source>
</evidence>
<proteinExistence type="inferred from homology"/>
<keyword evidence="6 10" id="KW-0067">ATP-binding</keyword>
<evidence type="ECO:0000256" key="9">
    <source>
        <dbReference type="ARBA" id="ARBA00048573"/>
    </source>
</evidence>
<feature type="short sequence motif" description="'KMSKS' region" evidence="10">
    <location>
        <begin position="324"/>
        <end position="328"/>
    </location>
</feature>
<dbReference type="SUPFAM" id="SSF48163">
    <property type="entry name" value="An anticodon-binding domain of class I aminoacyl-tRNA synthetases"/>
    <property type="match status" value="1"/>
</dbReference>
<accession>A0A328BBN4</accession>
<dbReference type="InterPro" id="IPR002904">
    <property type="entry name" value="Lys-tRNA-ligase"/>
</dbReference>
<evidence type="ECO:0000256" key="3">
    <source>
        <dbReference type="ARBA" id="ARBA00022490"/>
    </source>
</evidence>
<feature type="binding site" evidence="10">
    <location>
        <position position="327"/>
    </location>
    <ligand>
        <name>ATP</name>
        <dbReference type="ChEBI" id="CHEBI:30616"/>
    </ligand>
</feature>
<dbReference type="OrthoDB" id="9803151at2"/>
<keyword evidence="8 10" id="KW-0030">Aminoacyl-tRNA synthetase</keyword>
<evidence type="ECO:0000256" key="10">
    <source>
        <dbReference type="HAMAP-Rule" id="MF_00177"/>
    </source>
</evidence>
<keyword evidence="5 10" id="KW-0547">Nucleotide-binding</keyword>
<dbReference type="NCBIfam" id="NF001968">
    <property type="entry name" value="PRK00750.1-2"/>
    <property type="match status" value="1"/>
</dbReference>
<dbReference type="GO" id="GO:0005524">
    <property type="term" value="F:ATP binding"/>
    <property type="evidence" value="ECO:0007669"/>
    <property type="project" value="UniProtKB-UniRule"/>
</dbReference>
<dbReference type="GO" id="GO:0000049">
    <property type="term" value="F:tRNA binding"/>
    <property type="evidence" value="ECO:0007669"/>
    <property type="project" value="InterPro"/>
</dbReference>
<reference evidence="11 12" key="1">
    <citation type="submission" date="2018-05" db="EMBL/GenBank/DDBJ databases">
        <authorList>
            <person name="Lanie J.A."/>
            <person name="Ng W.-L."/>
            <person name="Kazmierczak K.M."/>
            <person name="Andrzejewski T.M."/>
            <person name="Davidsen T.M."/>
            <person name="Wayne K.J."/>
            <person name="Tettelin H."/>
            <person name="Glass J.I."/>
            <person name="Rusch D."/>
            <person name="Podicherti R."/>
            <person name="Tsui H.-C.T."/>
            <person name="Winkler M.E."/>
        </authorList>
    </citation>
    <scope>NUCLEOTIDE SEQUENCE [LARGE SCALE GENOMIC DNA]</scope>
    <source>
        <strain evidence="11 12">BUT-10</strain>
    </source>
</reference>
<feature type="short sequence motif" description="'HIGH' region" evidence="10">
    <location>
        <begin position="76"/>
        <end position="84"/>
    </location>
</feature>
<protein>
    <recommendedName>
        <fullName evidence="10">Lysine--tRNA ligase</fullName>
        <ecNumber evidence="10">6.1.1.6</ecNumber>
    </recommendedName>
    <alternativeName>
        <fullName evidence="10">Lysyl-tRNA synthetase</fullName>
        <shortName evidence="10">LysRS</shortName>
    </alternativeName>
</protein>
<dbReference type="GO" id="GO:0006430">
    <property type="term" value="P:lysyl-tRNA aminoacylation"/>
    <property type="evidence" value="ECO:0007669"/>
    <property type="project" value="UniProtKB-UniRule"/>
</dbReference>
<name>A0A328BBN4_9CAUL</name>
<keyword evidence="7 10" id="KW-0648">Protein biosynthesis</keyword>
<comment type="subcellular location">
    <subcellularLocation>
        <location evidence="1 10">Cytoplasm</location>
    </subcellularLocation>
</comment>
<dbReference type="EMBL" id="QFYS01000008">
    <property type="protein sequence ID" value="RAK63276.1"/>
    <property type="molecule type" value="Genomic_DNA"/>
</dbReference>
<dbReference type="PANTHER" id="PTHR37940:SF1">
    <property type="entry name" value="LYSINE--TRNA LIGASE"/>
    <property type="match status" value="1"/>
</dbReference>
<keyword evidence="4 10" id="KW-0436">Ligase</keyword>
<evidence type="ECO:0000256" key="8">
    <source>
        <dbReference type="ARBA" id="ARBA00023146"/>
    </source>
</evidence>
<dbReference type="AlphaFoldDB" id="A0A328BBN4"/>
<evidence type="ECO:0000313" key="12">
    <source>
        <dbReference type="Proteomes" id="UP000249524"/>
    </source>
</evidence>
<dbReference type="RefSeq" id="WP_111277116.1">
    <property type="nucleotide sequence ID" value="NZ_QFYS01000008.1"/>
</dbReference>
<keyword evidence="12" id="KW-1185">Reference proteome</keyword>